<name>A0A9N7UCA6_PLEPL</name>
<keyword evidence="3" id="KW-1185">Reference proteome</keyword>
<protein>
    <submittedName>
        <fullName evidence="2">Uncharacterized protein</fullName>
    </submittedName>
</protein>
<organism evidence="2 3">
    <name type="scientific">Pleuronectes platessa</name>
    <name type="common">European plaice</name>
    <dbReference type="NCBI Taxonomy" id="8262"/>
    <lineage>
        <taxon>Eukaryota</taxon>
        <taxon>Metazoa</taxon>
        <taxon>Chordata</taxon>
        <taxon>Craniata</taxon>
        <taxon>Vertebrata</taxon>
        <taxon>Euteleostomi</taxon>
        <taxon>Actinopterygii</taxon>
        <taxon>Neopterygii</taxon>
        <taxon>Teleostei</taxon>
        <taxon>Neoteleostei</taxon>
        <taxon>Acanthomorphata</taxon>
        <taxon>Carangaria</taxon>
        <taxon>Pleuronectiformes</taxon>
        <taxon>Pleuronectoidei</taxon>
        <taxon>Pleuronectidae</taxon>
        <taxon>Pleuronectes</taxon>
    </lineage>
</organism>
<feature type="compositionally biased region" description="Basic and acidic residues" evidence="1">
    <location>
        <begin position="51"/>
        <end position="68"/>
    </location>
</feature>
<feature type="compositionally biased region" description="Pro residues" evidence="1">
    <location>
        <begin position="29"/>
        <end position="38"/>
    </location>
</feature>
<evidence type="ECO:0000256" key="1">
    <source>
        <dbReference type="SAM" id="MobiDB-lite"/>
    </source>
</evidence>
<evidence type="ECO:0000313" key="3">
    <source>
        <dbReference type="Proteomes" id="UP001153269"/>
    </source>
</evidence>
<evidence type="ECO:0000313" key="2">
    <source>
        <dbReference type="EMBL" id="CAB1429098.1"/>
    </source>
</evidence>
<proteinExistence type="predicted"/>
<dbReference type="EMBL" id="CADEAL010001112">
    <property type="protein sequence ID" value="CAB1429098.1"/>
    <property type="molecule type" value="Genomic_DNA"/>
</dbReference>
<reference evidence="2" key="1">
    <citation type="submission" date="2020-03" db="EMBL/GenBank/DDBJ databases">
        <authorList>
            <person name="Weist P."/>
        </authorList>
    </citation>
    <scope>NUCLEOTIDE SEQUENCE</scope>
</reference>
<comment type="caution">
    <text evidence="2">The sequence shown here is derived from an EMBL/GenBank/DDBJ whole genome shotgun (WGS) entry which is preliminary data.</text>
</comment>
<sequence length="120" mass="13166">MQKYQVHVHRDQEPLPPPPPSSSSSSSSSPPPPLPPERGAPKKSITPRAGRGRERIHPPGELFRREEERWKVGGGKRKVEGCGLAGVPHLLQLRTLIPHGDTAPSPHITEPIHFSILPAR</sequence>
<dbReference type="AlphaFoldDB" id="A0A9N7UCA6"/>
<gene>
    <name evidence="2" type="ORF">PLEPLA_LOCUS17073</name>
</gene>
<dbReference type="Proteomes" id="UP001153269">
    <property type="component" value="Unassembled WGS sequence"/>
</dbReference>
<accession>A0A9N7UCA6</accession>
<feature type="region of interest" description="Disordered" evidence="1">
    <location>
        <begin position="1"/>
        <end position="68"/>
    </location>
</feature>